<comment type="cofactor">
    <cofactor evidence="1">
        <name>Zn(2+)</name>
        <dbReference type="ChEBI" id="CHEBI:29105"/>
    </cofactor>
</comment>
<dbReference type="EMBL" id="CP022163">
    <property type="protein sequence ID" value="ATB27385.1"/>
    <property type="molecule type" value="Genomic_DNA"/>
</dbReference>
<evidence type="ECO:0000313" key="7">
    <source>
        <dbReference type="Proteomes" id="UP000217289"/>
    </source>
</evidence>
<dbReference type="InterPro" id="IPR051453">
    <property type="entry name" value="MBL_Glyoxalase_II"/>
</dbReference>
<name>A0A250I6K2_9BACT</name>
<reference evidence="6 7" key="1">
    <citation type="submission" date="2017-06" db="EMBL/GenBank/DDBJ databases">
        <authorList>
            <person name="Kim H.J."/>
            <person name="Triplett B.A."/>
        </authorList>
    </citation>
    <scope>NUCLEOTIDE SEQUENCE [LARGE SCALE GENOMIC DNA]</scope>
    <source>
        <strain evidence="6 7">DSM 14713</strain>
    </source>
</reference>
<organism evidence="6 7">
    <name type="scientific">Melittangium boletus DSM 14713</name>
    <dbReference type="NCBI Taxonomy" id="1294270"/>
    <lineage>
        <taxon>Bacteria</taxon>
        <taxon>Pseudomonadati</taxon>
        <taxon>Myxococcota</taxon>
        <taxon>Myxococcia</taxon>
        <taxon>Myxococcales</taxon>
        <taxon>Cystobacterineae</taxon>
        <taxon>Archangiaceae</taxon>
        <taxon>Melittangium</taxon>
    </lineage>
</organism>
<accession>A0A250I6K2</accession>
<dbReference type="GO" id="GO:0046872">
    <property type="term" value="F:metal ion binding"/>
    <property type="evidence" value="ECO:0007669"/>
    <property type="project" value="UniProtKB-KW"/>
</dbReference>
<keyword evidence="3 6" id="KW-0378">Hydrolase</keyword>
<dbReference type="AlphaFoldDB" id="A0A250I6K2"/>
<dbReference type="CDD" id="cd16275">
    <property type="entry name" value="BaeB-like_MBL-fold"/>
    <property type="match status" value="1"/>
</dbReference>
<keyword evidence="2" id="KW-0479">Metal-binding</keyword>
<evidence type="ECO:0000256" key="3">
    <source>
        <dbReference type="ARBA" id="ARBA00022801"/>
    </source>
</evidence>
<dbReference type="Pfam" id="PF00753">
    <property type="entry name" value="Lactamase_B"/>
    <property type="match status" value="1"/>
</dbReference>
<evidence type="ECO:0000256" key="4">
    <source>
        <dbReference type="ARBA" id="ARBA00022833"/>
    </source>
</evidence>
<gene>
    <name evidence="6" type="ORF">MEBOL_000823</name>
</gene>
<sequence>MDALYVRQLKLGTMDNFVYLVGPRDSQEVLVVDAAWDVPAIERALLEDGKRLVGAFVSHCHGDHTNGLPELLSRHDVPVYAQREEVDFSANLRGLVPGALRALDPGAEVTVGGRAFQALHTPGHTPGSQCLLAQDALVSGDTVFINGCGRCDLNGGDPEAMYRSLSQVLGKVPDSTLLLPGHDYANVPVAAMGDVRQKNPYFGFGDVASFVAYRTRPRR</sequence>
<dbReference type="Proteomes" id="UP000217289">
    <property type="component" value="Chromosome"/>
</dbReference>
<dbReference type="PANTHER" id="PTHR46233:SF3">
    <property type="entry name" value="HYDROXYACYLGLUTATHIONE HYDROLASE GLOC"/>
    <property type="match status" value="1"/>
</dbReference>
<evidence type="ECO:0000259" key="5">
    <source>
        <dbReference type="SMART" id="SM00849"/>
    </source>
</evidence>
<proteinExistence type="predicted"/>
<feature type="domain" description="Metallo-beta-lactamase" evidence="5">
    <location>
        <begin position="15"/>
        <end position="182"/>
    </location>
</feature>
<dbReference type="InterPro" id="IPR036866">
    <property type="entry name" value="RibonucZ/Hydroxyglut_hydro"/>
</dbReference>
<dbReference type="RefSeq" id="WP_179956376.1">
    <property type="nucleotide sequence ID" value="NZ_CP022163.1"/>
</dbReference>
<evidence type="ECO:0000313" key="6">
    <source>
        <dbReference type="EMBL" id="ATB27385.1"/>
    </source>
</evidence>
<evidence type="ECO:0000256" key="2">
    <source>
        <dbReference type="ARBA" id="ARBA00022723"/>
    </source>
</evidence>
<dbReference type="KEGG" id="mbd:MEBOL_000823"/>
<dbReference type="Gene3D" id="3.60.15.10">
    <property type="entry name" value="Ribonuclease Z/Hydroxyacylglutathione hydrolase-like"/>
    <property type="match status" value="1"/>
</dbReference>
<dbReference type="SUPFAM" id="SSF56281">
    <property type="entry name" value="Metallo-hydrolase/oxidoreductase"/>
    <property type="match status" value="1"/>
</dbReference>
<dbReference type="InterPro" id="IPR001279">
    <property type="entry name" value="Metallo-B-lactamas"/>
</dbReference>
<evidence type="ECO:0000256" key="1">
    <source>
        <dbReference type="ARBA" id="ARBA00001947"/>
    </source>
</evidence>
<protein>
    <submittedName>
        <fullName evidence="6">MBL fold hydrolase</fullName>
    </submittedName>
</protein>
<keyword evidence="7" id="KW-1185">Reference proteome</keyword>
<dbReference type="GO" id="GO:0016787">
    <property type="term" value="F:hydrolase activity"/>
    <property type="evidence" value="ECO:0007669"/>
    <property type="project" value="UniProtKB-KW"/>
</dbReference>
<dbReference type="SMART" id="SM00849">
    <property type="entry name" value="Lactamase_B"/>
    <property type="match status" value="1"/>
</dbReference>
<dbReference type="PANTHER" id="PTHR46233">
    <property type="entry name" value="HYDROXYACYLGLUTATHIONE HYDROLASE GLOC"/>
    <property type="match status" value="1"/>
</dbReference>
<keyword evidence="4" id="KW-0862">Zinc</keyword>